<dbReference type="InterPro" id="IPR000595">
    <property type="entry name" value="cNMP-bd_dom"/>
</dbReference>
<keyword evidence="8" id="KW-0407">Ion channel</keyword>
<feature type="transmembrane region" description="Helical" evidence="10">
    <location>
        <begin position="47"/>
        <end position="71"/>
    </location>
</feature>
<evidence type="ECO:0000256" key="8">
    <source>
        <dbReference type="ARBA" id="ARBA00023303"/>
    </source>
</evidence>
<keyword evidence="7" id="KW-1071">Ligand-gated ion channel</keyword>
<name>A0A9X0A770_9CNID</name>
<dbReference type="CDD" id="cd00038">
    <property type="entry name" value="CAP_ED"/>
    <property type="match status" value="1"/>
</dbReference>
<dbReference type="SUPFAM" id="SSF81324">
    <property type="entry name" value="Voltage-gated potassium channels"/>
    <property type="match status" value="1"/>
</dbReference>
<protein>
    <recommendedName>
        <fullName evidence="11">Cyclic nucleotide-binding domain-containing protein</fullName>
    </recommendedName>
</protein>
<feature type="transmembrane region" description="Helical" evidence="10">
    <location>
        <begin position="78"/>
        <end position="99"/>
    </location>
</feature>
<keyword evidence="5" id="KW-0406">Ion transport</keyword>
<evidence type="ECO:0000256" key="10">
    <source>
        <dbReference type="SAM" id="Phobius"/>
    </source>
</evidence>
<evidence type="ECO:0000256" key="3">
    <source>
        <dbReference type="ARBA" id="ARBA00022692"/>
    </source>
</evidence>
<evidence type="ECO:0000256" key="9">
    <source>
        <dbReference type="SAM" id="MobiDB-lite"/>
    </source>
</evidence>
<keyword evidence="6 10" id="KW-0472">Membrane</keyword>
<keyword evidence="3 10" id="KW-0812">Transmembrane</keyword>
<dbReference type="AlphaFoldDB" id="A0A9X0A770"/>
<dbReference type="Pfam" id="PF00520">
    <property type="entry name" value="Ion_trans"/>
    <property type="match status" value="1"/>
</dbReference>
<dbReference type="InterPro" id="IPR050866">
    <property type="entry name" value="CNG_cation_channel"/>
</dbReference>
<evidence type="ECO:0000256" key="2">
    <source>
        <dbReference type="ARBA" id="ARBA00022448"/>
    </source>
</evidence>
<proteinExistence type="predicted"/>
<dbReference type="GO" id="GO:0005223">
    <property type="term" value="F:intracellularly cGMP-activated cation channel activity"/>
    <property type="evidence" value="ECO:0007669"/>
    <property type="project" value="TreeGrafter"/>
</dbReference>
<dbReference type="FunFam" id="1.10.287.630:FF:000001">
    <property type="entry name" value="Cyclic nucleotide-gated channel alpha 3"/>
    <property type="match status" value="1"/>
</dbReference>
<comment type="subcellular location">
    <subcellularLocation>
        <location evidence="1">Membrane</location>
        <topology evidence="1">Multi-pass membrane protein</topology>
    </subcellularLocation>
</comment>
<dbReference type="Gene3D" id="2.60.120.10">
    <property type="entry name" value="Jelly Rolls"/>
    <property type="match status" value="1"/>
</dbReference>
<dbReference type="EMBL" id="MU825400">
    <property type="protein sequence ID" value="KAJ7392814.1"/>
    <property type="molecule type" value="Genomic_DNA"/>
</dbReference>
<keyword evidence="2" id="KW-0813">Transport</keyword>
<feature type="domain" description="Cyclic nucleotide-binding" evidence="11">
    <location>
        <begin position="361"/>
        <end position="405"/>
    </location>
</feature>
<sequence>MRNSPQVQSPTSEGTASSHDTSDARLDKAERWRCNFTLVFHPSGDVYFFWLLTVVLGILYNFWTIIFRVAFFIREQKYVIPFMVMDYGFDFIFFLDIIVQFRTGYFLEGKIVTDSLQLAKRYVKSVGFRLDCVSILPLDLLFLVLGPRPTLRFGRLVKAHRISLFFDRVEIYSGRPKLFNLLKLIHYLFLIIHWVACLYFLLSYLEGFGADKWVHPKLMGQWKEVGPQYLYSLFRSLVSMTTVGTGKQVSPQTTLCLTFCIFTYLCGVLIFATIVGNAADMIVDLRRHREIYHRKLDGMKQYIAANQLPMDLQRRVIQWFDFAWTYKKDMSEEELFQQLNDNFRAEIAIHVNLDTLKKVKMFEHCDPSFLRELVLKLKPVLCSPGDHVCRQDEIGREMYIVNQGS</sequence>
<dbReference type="PANTHER" id="PTHR45638:SF11">
    <property type="entry name" value="CYCLIC NUCLEOTIDE-GATED CATION CHANNEL SUBUNIT A"/>
    <property type="match status" value="1"/>
</dbReference>
<evidence type="ECO:0000313" key="12">
    <source>
        <dbReference type="EMBL" id="KAJ7392814.1"/>
    </source>
</evidence>
<evidence type="ECO:0000256" key="4">
    <source>
        <dbReference type="ARBA" id="ARBA00022989"/>
    </source>
</evidence>
<dbReference type="Proteomes" id="UP001163046">
    <property type="component" value="Unassembled WGS sequence"/>
</dbReference>
<dbReference type="InterPro" id="IPR018490">
    <property type="entry name" value="cNMP-bd_dom_sf"/>
</dbReference>
<feature type="transmembrane region" description="Helical" evidence="10">
    <location>
        <begin position="184"/>
        <end position="205"/>
    </location>
</feature>
<evidence type="ECO:0000256" key="7">
    <source>
        <dbReference type="ARBA" id="ARBA00023286"/>
    </source>
</evidence>
<dbReference type="Gene3D" id="1.10.287.630">
    <property type="entry name" value="Helix hairpin bin"/>
    <property type="match status" value="1"/>
</dbReference>
<reference evidence="12" key="1">
    <citation type="submission" date="2023-01" db="EMBL/GenBank/DDBJ databases">
        <title>Genome assembly of the deep-sea coral Lophelia pertusa.</title>
        <authorList>
            <person name="Herrera S."/>
            <person name="Cordes E."/>
        </authorList>
    </citation>
    <scope>NUCLEOTIDE SEQUENCE</scope>
    <source>
        <strain evidence="12">USNM1676648</strain>
        <tissue evidence="12">Polyp</tissue>
    </source>
</reference>
<keyword evidence="4 10" id="KW-1133">Transmembrane helix</keyword>
<dbReference type="GO" id="GO:0017071">
    <property type="term" value="C:intracellular cyclic nucleotide activated cation channel complex"/>
    <property type="evidence" value="ECO:0007669"/>
    <property type="project" value="TreeGrafter"/>
</dbReference>
<dbReference type="Gene3D" id="1.10.287.70">
    <property type="match status" value="1"/>
</dbReference>
<accession>A0A9X0A770</accession>
<organism evidence="12 13">
    <name type="scientific">Desmophyllum pertusum</name>
    <dbReference type="NCBI Taxonomy" id="174260"/>
    <lineage>
        <taxon>Eukaryota</taxon>
        <taxon>Metazoa</taxon>
        <taxon>Cnidaria</taxon>
        <taxon>Anthozoa</taxon>
        <taxon>Hexacorallia</taxon>
        <taxon>Scleractinia</taxon>
        <taxon>Caryophylliina</taxon>
        <taxon>Caryophylliidae</taxon>
        <taxon>Desmophyllum</taxon>
    </lineage>
</organism>
<evidence type="ECO:0000256" key="6">
    <source>
        <dbReference type="ARBA" id="ARBA00023136"/>
    </source>
</evidence>
<evidence type="ECO:0000256" key="1">
    <source>
        <dbReference type="ARBA" id="ARBA00004141"/>
    </source>
</evidence>
<feature type="region of interest" description="Disordered" evidence="9">
    <location>
        <begin position="1"/>
        <end position="24"/>
    </location>
</feature>
<dbReference type="InterPro" id="IPR005821">
    <property type="entry name" value="Ion_trans_dom"/>
</dbReference>
<dbReference type="InterPro" id="IPR014710">
    <property type="entry name" value="RmlC-like_jellyroll"/>
</dbReference>
<gene>
    <name evidence="12" type="ORF">OS493_010474</name>
</gene>
<keyword evidence="13" id="KW-1185">Reference proteome</keyword>
<evidence type="ECO:0000313" key="13">
    <source>
        <dbReference type="Proteomes" id="UP001163046"/>
    </source>
</evidence>
<dbReference type="PROSITE" id="PS50042">
    <property type="entry name" value="CNMP_BINDING_3"/>
    <property type="match status" value="1"/>
</dbReference>
<evidence type="ECO:0000256" key="5">
    <source>
        <dbReference type="ARBA" id="ARBA00023065"/>
    </source>
</evidence>
<feature type="transmembrane region" description="Helical" evidence="10">
    <location>
        <begin position="255"/>
        <end position="279"/>
    </location>
</feature>
<comment type="caution">
    <text evidence="12">The sequence shown here is derived from an EMBL/GenBank/DDBJ whole genome shotgun (WGS) entry which is preliminary data.</text>
</comment>
<dbReference type="PANTHER" id="PTHR45638">
    <property type="entry name" value="CYCLIC NUCLEOTIDE-GATED CATION CHANNEL SUBUNIT A"/>
    <property type="match status" value="1"/>
</dbReference>
<feature type="compositionally biased region" description="Polar residues" evidence="9">
    <location>
        <begin position="1"/>
        <end position="19"/>
    </location>
</feature>
<evidence type="ECO:0000259" key="11">
    <source>
        <dbReference type="PROSITE" id="PS50042"/>
    </source>
</evidence>
<dbReference type="SUPFAM" id="SSF51206">
    <property type="entry name" value="cAMP-binding domain-like"/>
    <property type="match status" value="1"/>
</dbReference>
<dbReference type="GO" id="GO:0005886">
    <property type="term" value="C:plasma membrane"/>
    <property type="evidence" value="ECO:0007669"/>
    <property type="project" value="TreeGrafter"/>
</dbReference>
<dbReference type="GO" id="GO:0044877">
    <property type="term" value="F:protein-containing complex binding"/>
    <property type="evidence" value="ECO:0007669"/>
    <property type="project" value="TreeGrafter"/>
</dbReference>
<dbReference type="OrthoDB" id="421226at2759"/>